<keyword evidence="2" id="KW-1185">Reference proteome</keyword>
<reference evidence="2" key="1">
    <citation type="submission" date="2016-10" db="EMBL/GenBank/DDBJ databases">
        <authorList>
            <person name="Varghese N."/>
            <person name="Submissions S."/>
        </authorList>
    </citation>
    <scope>NUCLEOTIDE SEQUENCE [LARGE SCALE GENOMIC DNA]</scope>
    <source>
        <strain evidence="2">DSM 45079</strain>
    </source>
</reference>
<dbReference type="OrthoDB" id="5195233at2"/>
<accession>A0A1H2KZU6</accession>
<name>A0A1H2KZU6_9ACTN</name>
<evidence type="ECO:0000313" key="2">
    <source>
        <dbReference type="Proteomes" id="UP000182977"/>
    </source>
</evidence>
<protein>
    <submittedName>
        <fullName evidence="1">Uncharacterized protein</fullName>
    </submittedName>
</protein>
<organism evidence="1 2">
    <name type="scientific">Jiangella alkaliphila</name>
    <dbReference type="NCBI Taxonomy" id="419479"/>
    <lineage>
        <taxon>Bacteria</taxon>
        <taxon>Bacillati</taxon>
        <taxon>Actinomycetota</taxon>
        <taxon>Actinomycetes</taxon>
        <taxon>Jiangellales</taxon>
        <taxon>Jiangellaceae</taxon>
        <taxon>Jiangella</taxon>
    </lineage>
</organism>
<proteinExistence type="predicted"/>
<gene>
    <name evidence="1" type="ORF">SAMN04488563_4620</name>
</gene>
<dbReference type="EMBL" id="LT629791">
    <property type="protein sequence ID" value="SDU73846.1"/>
    <property type="molecule type" value="Genomic_DNA"/>
</dbReference>
<dbReference type="RefSeq" id="WP_046770016.1">
    <property type="nucleotide sequence ID" value="NZ_LBMC01000018.1"/>
</dbReference>
<dbReference type="Proteomes" id="UP000182977">
    <property type="component" value="Chromosome I"/>
</dbReference>
<dbReference type="AlphaFoldDB" id="A0A1H2KZU6"/>
<evidence type="ECO:0000313" key="1">
    <source>
        <dbReference type="EMBL" id="SDU73846.1"/>
    </source>
</evidence>
<sequence length="64" mass="6964">MDPYLPETMAAERRRDLIAEAARHRLAALATCCRKSALGRTVSRVRDAWAARTSSRGSACCANA</sequence>